<keyword evidence="3" id="KW-0408">Iron</keyword>
<organism evidence="5 6">
    <name type="scientific">Floridaenema fluviatile BLCC-F154</name>
    <dbReference type="NCBI Taxonomy" id="3153640"/>
    <lineage>
        <taxon>Bacteria</taxon>
        <taxon>Bacillati</taxon>
        <taxon>Cyanobacteriota</taxon>
        <taxon>Cyanophyceae</taxon>
        <taxon>Oscillatoriophycideae</taxon>
        <taxon>Aerosakkonematales</taxon>
        <taxon>Aerosakkonemataceae</taxon>
        <taxon>Floridanema</taxon>
        <taxon>Floridanema fluviatile</taxon>
    </lineage>
</organism>
<dbReference type="SFLD" id="SFLDF00562">
    <property type="entry name" value="HemN-like__clustered_with_heat"/>
    <property type="match status" value="1"/>
</dbReference>
<dbReference type="PANTHER" id="PTHR13932">
    <property type="entry name" value="COPROPORPHYRINIGEN III OXIDASE"/>
    <property type="match status" value="1"/>
</dbReference>
<comment type="caution">
    <text evidence="5">The sequence shown here is derived from an EMBL/GenBank/DDBJ whole genome shotgun (WGS) entry which is preliminary data.</text>
</comment>
<dbReference type="SUPFAM" id="SSF102114">
    <property type="entry name" value="Radical SAM enzymes"/>
    <property type="match status" value="1"/>
</dbReference>
<reference evidence="5 6" key="1">
    <citation type="submission" date="2024-09" db="EMBL/GenBank/DDBJ databases">
        <title>Floridaenema gen nov. (Aerosakkonemataceae, Aerosakkonematales ord. nov., Cyanobacteria) from benthic tropical and subtropical fresh waters, with the description of four new species.</title>
        <authorList>
            <person name="Moretto J.A."/>
            <person name="Berthold D.E."/>
            <person name="Lefler F.W."/>
            <person name="Huang I.-S."/>
            <person name="Laughinghouse H. IV."/>
        </authorList>
    </citation>
    <scope>NUCLEOTIDE SEQUENCE [LARGE SCALE GENOMIC DNA]</scope>
    <source>
        <strain evidence="5 6">BLCC-F154</strain>
    </source>
</reference>
<dbReference type="PROSITE" id="PS51918">
    <property type="entry name" value="RADICAL_SAM"/>
    <property type="match status" value="1"/>
</dbReference>
<dbReference type="SMART" id="SM00729">
    <property type="entry name" value="Elp3"/>
    <property type="match status" value="1"/>
</dbReference>
<dbReference type="Pfam" id="PF04055">
    <property type="entry name" value="Radical_SAM"/>
    <property type="match status" value="1"/>
</dbReference>
<dbReference type="SFLD" id="SFLDS00029">
    <property type="entry name" value="Radical_SAM"/>
    <property type="match status" value="2"/>
</dbReference>
<comment type="subcellular location">
    <subcellularLocation>
        <location evidence="3">Cytoplasm</location>
    </subcellularLocation>
</comment>
<dbReference type="InterPro" id="IPR006638">
    <property type="entry name" value="Elp3/MiaA/NifB-like_rSAM"/>
</dbReference>
<keyword evidence="3" id="KW-0479">Metal-binding</keyword>
<keyword evidence="3" id="KW-0949">S-adenosyl-L-methionine</keyword>
<gene>
    <name evidence="5" type="primary">hemW</name>
    <name evidence="5" type="ORF">ACE1B6_23260</name>
</gene>
<keyword evidence="3" id="KW-0349">Heme</keyword>
<dbReference type="Pfam" id="PF06969">
    <property type="entry name" value="HemN_C"/>
    <property type="match status" value="1"/>
</dbReference>
<name>A0ABV4YI57_9CYAN</name>
<dbReference type="InterPro" id="IPR058240">
    <property type="entry name" value="rSAM_sf"/>
</dbReference>
<dbReference type="PANTHER" id="PTHR13932:SF5">
    <property type="entry name" value="RADICAL S-ADENOSYL METHIONINE DOMAIN-CONTAINING PROTEIN 1, MITOCHONDRIAL"/>
    <property type="match status" value="1"/>
</dbReference>
<feature type="domain" description="Radical SAM core" evidence="4">
    <location>
        <begin position="14"/>
        <end position="255"/>
    </location>
</feature>
<accession>A0ABV4YI57</accession>
<dbReference type="InterPro" id="IPR007197">
    <property type="entry name" value="rSAM"/>
</dbReference>
<comment type="similarity">
    <text evidence="1">Belongs to the anaerobic coproporphyrinogen-III oxidase family. HemW subfamily.</text>
</comment>
<proteinExistence type="inferred from homology"/>
<keyword evidence="3" id="KW-0143">Chaperone</keyword>
<protein>
    <recommendedName>
        <fullName evidence="2 3">Heme chaperone HemW</fullName>
    </recommendedName>
</protein>
<dbReference type="Gene3D" id="3.30.750.200">
    <property type="match status" value="1"/>
</dbReference>
<dbReference type="RefSeq" id="WP_413259655.1">
    <property type="nucleotide sequence ID" value="NZ_JBHFNS010000084.1"/>
</dbReference>
<evidence type="ECO:0000256" key="1">
    <source>
        <dbReference type="ARBA" id="ARBA00006100"/>
    </source>
</evidence>
<sequence length="428" mass="48113">MMTNLTIKSSNSNLNLDIPTAAYIHIPFCRRRCFYCDFPISVVGDRTKAENSGTIVQYIDILCQEIAATPSQGKPLTTVFFGGGTPSLLSPQQIARILTTLVDKYGIVSDAEISLEIDPGTFDLPQIQGYKDAGITRFSLGVQAFQDELLQVCGRSHTTADILAAIDLIRQINPPEFSIDLISGLPKQTIEQWQETLEKAVAIAPTHISVYDLIIEDGTAFGRYYQPGSQPLPTDETTAQMYRLTQKILTNSGYEHYEISNYAQPGHQCRHNRVYWENRPYYAFGMGAASYLNRQRFTRPRKRREYYAWVEQLITNRGILDAPQVDEHDILLETLMLGLRLAEGLELAVLAEKFSKEILNKIWHCLQPYYQKGWVAISANNCSNLSLSPTEILPITGRLKLTDPEGFLFSNTVLAALFSQLEKIEAGN</sequence>
<evidence type="ECO:0000259" key="4">
    <source>
        <dbReference type="PROSITE" id="PS51918"/>
    </source>
</evidence>
<dbReference type="SFLD" id="SFLDF00288">
    <property type="entry name" value="HemN-like__clustered_with_nucl"/>
    <property type="match status" value="1"/>
</dbReference>
<evidence type="ECO:0000313" key="5">
    <source>
        <dbReference type="EMBL" id="MFB2938176.1"/>
    </source>
</evidence>
<dbReference type="SFLD" id="SFLDG01065">
    <property type="entry name" value="anaerobic_coproporphyrinogen-I"/>
    <property type="match status" value="2"/>
</dbReference>
<dbReference type="Proteomes" id="UP001576776">
    <property type="component" value="Unassembled WGS sequence"/>
</dbReference>
<dbReference type="InterPro" id="IPR004559">
    <property type="entry name" value="HemW-like"/>
</dbReference>
<keyword evidence="3" id="KW-0411">Iron-sulfur</keyword>
<evidence type="ECO:0000256" key="3">
    <source>
        <dbReference type="RuleBase" id="RU364116"/>
    </source>
</evidence>
<dbReference type="CDD" id="cd01335">
    <property type="entry name" value="Radical_SAM"/>
    <property type="match status" value="1"/>
</dbReference>
<keyword evidence="3" id="KW-0963">Cytoplasm</keyword>
<comment type="function">
    <text evidence="3">Probably acts as a heme chaperone, transferring heme to an unknown acceptor. Binds one molecule of heme per monomer, possibly covalently. Binds 1 [4Fe-4S] cluster. The cluster is coordinated with 3 cysteines and an exchangeable S-adenosyl-L-methionine.</text>
</comment>
<keyword evidence="3" id="KW-0004">4Fe-4S</keyword>
<keyword evidence="6" id="KW-1185">Reference proteome</keyword>
<dbReference type="InterPro" id="IPR010723">
    <property type="entry name" value="HemN_C"/>
</dbReference>
<dbReference type="NCBIfam" id="TIGR00539">
    <property type="entry name" value="hemN_rel"/>
    <property type="match status" value="1"/>
</dbReference>
<evidence type="ECO:0000313" key="6">
    <source>
        <dbReference type="Proteomes" id="UP001576776"/>
    </source>
</evidence>
<dbReference type="EMBL" id="JBHFNS010000084">
    <property type="protein sequence ID" value="MFB2938176.1"/>
    <property type="molecule type" value="Genomic_DNA"/>
</dbReference>
<evidence type="ECO:0000256" key="2">
    <source>
        <dbReference type="ARBA" id="ARBA00017228"/>
    </source>
</evidence>
<dbReference type="InterPro" id="IPR034505">
    <property type="entry name" value="Coproporphyrinogen-III_oxidase"/>
</dbReference>